<dbReference type="InterPro" id="IPR036271">
    <property type="entry name" value="Tet_transcr_reg_TetR-rel_C_sf"/>
</dbReference>
<evidence type="ECO:0000259" key="5">
    <source>
        <dbReference type="PROSITE" id="PS50977"/>
    </source>
</evidence>
<dbReference type="Pfam" id="PF00440">
    <property type="entry name" value="TetR_N"/>
    <property type="match status" value="1"/>
</dbReference>
<keyword evidence="7" id="KW-1185">Reference proteome</keyword>
<dbReference type="PANTHER" id="PTHR30055:SF234">
    <property type="entry name" value="HTH-TYPE TRANSCRIPTIONAL REGULATOR BETI"/>
    <property type="match status" value="1"/>
</dbReference>
<sequence>MDGTSEVIAAHKTARMSGEERREQIVRVAMRLFAERGFRGTTTREIAHAAGVSEAMIFRHFATKEDLYRAILDAKTCAIEMFNACAEFKPLLKAMERGDDRAFFENLARLILDHHKTDMEFTRLLFYSVLEGHQFHHMFIERYVHKVNDLLIAHIAARQRAGTIRKMDPRIITRAFICMVVHHSFTNNLLDKEHTLLDISNEEAARAFTEILLYGVSAKRRRAARRRGGSRKRGT</sequence>
<evidence type="ECO:0000256" key="4">
    <source>
        <dbReference type="PROSITE-ProRule" id="PRU00335"/>
    </source>
</evidence>
<dbReference type="PANTHER" id="PTHR30055">
    <property type="entry name" value="HTH-TYPE TRANSCRIPTIONAL REGULATOR RUTR"/>
    <property type="match status" value="1"/>
</dbReference>
<protein>
    <submittedName>
        <fullName evidence="6">Transcriptional regulator, TetR family</fullName>
    </submittedName>
</protein>
<dbReference type="InterPro" id="IPR001647">
    <property type="entry name" value="HTH_TetR"/>
</dbReference>
<gene>
    <name evidence="6" type="ORF">PYK22_01692</name>
</gene>
<organism evidence="6 7">
    <name type="scientific">Pyrinomonas methylaliphatogenes</name>
    <dbReference type="NCBI Taxonomy" id="454194"/>
    <lineage>
        <taxon>Bacteria</taxon>
        <taxon>Pseudomonadati</taxon>
        <taxon>Acidobacteriota</taxon>
        <taxon>Blastocatellia</taxon>
        <taxon>Blastocatellales</taxon>
        <taxon>Pyrinomonadaceae</taxon>
        <taxon>Pyrinomonas</taxon>
    </lineage>
</organism>
<keyword evidence="1" id="KW-0805">Transcription regulation</keyword>
<dbReference type="Proteomes" id="UP000031518">
    <property type="component" value="Unassembled WGS sequence"/>
</dbReference>
<reference evidence="6 7" key="1">
    <citation type="submission" date="2013-12" db="EMBL/GenBank/DDBJ databases">
        <authorList>
            <person name="Stott M."/>
        </authorList>
    </citation>
    <scope>NUCLEOTIDE SEQUENCE [LARGE SCALE GENOMIC DNA]</scope>
    <source>
        <strain evidence="6 7">K22</strain>
    </source>
</reference>
<dbReference type="SUPFAM" id="SSF46689">
    <property type="entry name" value="Homeodomain-like"/>
    <property type="match status" value="1"/>
</dbReference>
<accession>A0A0B6WY79</accession>
<dbReference type="PRINTS" id="PR00455">
    <property type="entry name" value="HTHTETR"/>
</dbReference>
<dbReference type="PROSITE" id="PS50977">
    <property type="entry name" value="HTH_TETR_2"/>
    <property type="match status" value="1"/>
</dbReference>
<reference evidence="6 7" key="2">
    <citation type="submission" date="2015-01" db="EMBL/GenBank/DDBJ databases">
        <title>Complete genome sequence of Pyrinomonas methylaliphatogenes type strain K22T.</title>
        <authorList>
            <person name="Lee K.C.Y."/>
            <person name="Power J.F."/>
            <person name="Dunfield P.F."/>
            <person name="Morgan X.C."/>
            <person name="Huttenhower C."/>
            <person name="Stott M.B."/>
        </authorList>
    </citation>
    <scope>NUCLEOTIDE SEQUENCE [LARGE SCALE GENOMIC DNA]</scope>
    <source>
        <strain evidence="6 7">K22</strain>
    </source>
</reference>
<dbReference type="RefSeq" id="WP_041976174.1">
    <property type="nucleotide sequence ID" value="NZ_CBXV010000006.1"/>
</dbReference>
<dbReference type="AlphaFoldDB" id="A0A0B6WY79"/>
<dbReference type="OrthoDB" id="9780824at2"/>
<evidence type="ECO:0000313" key="6">
    <source>
        <dbReference type="EMBL" id="CDM65687.1"/>
    </source>
</evidence>
<name>A0A0B6WY79_9BACT</name>
<dbReference type="GO" id="GO:0003700">
    <property type="term" value="F:DNA-binding transcription factor activity"/>
    <property type="evidence" value="ECO:0007669"/>
    <property type="project" value="TreeGrafter"/>
</dbReference>
<dbReference type="Gene3D" id="1.10.357.10">
    <property type="entry name" value="Tetracycline Repressor, domain 2"/>
    <property type="match status" value="1"/>
</dbReference>
<evidence type="ECO:0000256" key="3">
    <source>
        <dbReference type="ARBA" id="ARBA00023163"/>
    </source>
</evidence>
<dbReference type="InterPro" id="IPR009057">
    <property type="entry name" value="Homeodomain-like_sf"/>
</dbReference>
<proteinExistence type="predicted"/>
<dbReference type="InterPro" id="IPR050109">
    <property type="entry name" value="HTH-type_TetR-like_transc_reg"/>
</dbReference>
<evidence type="ECO:0000313" key="7">
    <source>
        <dbReference type="Proteomes" id="UP000031518"/>
    </source>
</evidence>
<dbReference type="InterPro" id="IPR023772">
    <property type="entry name" value="DNA-bd_HTH_TetR-type_CS"/>
</dbReference>
<keyword evidence="3" id="KW-0804">Transcription</keyword>
<feature type="domain" description="HTH tetR-type" evidence="5">
    <location>
        <begin position="19"/>
        <end position="79"/>
    </location>
</feature>
<dbReference type="EMBL" id="CBXV010000006">
    <property type="protein sequence ID" value="CDM65687.1"/>
    <property type="molecule type" value="Genomic_DNA"/>
</dbReference>
<dbReference type="SUPFAM" id="SSF48498">
    <property type="entry name" value="Tetracyclin repressor-like, C-terminal domain"/>
    <property type="match status" value="1"/>
</dbReference>
<keyword evidence="2 4" id="KW-0238">DNA-binding</keyword>
<evidence type="ECO:0000256" key="2">
    <source>
        <dbReference type="ARBA" id="ARBA00023125"/>
    </source>
</evidence>
<evidence type="ECO:0000256" key="1">
    <source>
        <dbReference type="ARBA" id="ARBA00023015"/>
    </source>
</evidence>
<dbReference type="GO" id="GO:0000976">
    <property type="term" value="F:transcription cis-regulatory region binding"/>
    <property type="evidence" value="ECO:0007669"/>
    <property type="project" value="TreeGrafter"/>
</dbReference>
<feature type="DNA-binding region" description="H-T-H motif" evidence="4">
    <location>
        <begin position="42"/>
        <end position="61"/>
    </location>
</feature>
<dbReference type="PROSITE" id="PS01081">
    <property type="entry name" value="HTH_TETR_1"/>
    <property type="match status" value="1"/>
</dbReference>
<dbReference type="STRING" id="454194.PYK22_01692"/>